<evidence type="ECO:0000313" key="2">
    <source>
        <dbReference type="EMBL" id="VDK33471.1"/>
    </source>
</evidence>
<proteinExistence type="predicted"/>
<organism evidence="2 3">
    <name type="scientific">Dibothriocephalus latus</name>
    <name type="common">Fish tapeworm</name>
    <name type="synonym">Diphyllobothrium latum</name>
    <dbReference type="NCBI Taxonomy" id="60516"/>
    <lineage>
        <taxon>Eukaryota</taxon>
        <taxon>Metazoa</taxon>
        <taxon>Spiralia</taxon>
        <taxon>Lophotrochozoa</taxon>
        <taxon>Platyhelminthes</taxon>
        <taxon>Cestoda</taxon>
        <taxon>Eucestoda</taxon>
        <taxon>Diphyllobothriidea</taxon>
        <taxon>Diphyllobothriidae</taxon>
        <taxon>Dibothriocephalus</taxon>
    </lineage>
</organism>
<keyword evidence="3" id="KW-1185">Reference proteome</keyword>
<accession>A0A3P6QNP7</accession>
<dbReference type="Proteomes" id="UP000281553">
    <property type="component" value="Unassembled WGS sequence"/>
</dbReference>
<name>A0A3P6QNP7_DIBLA</name>
<keyword evidence="1" id="KW-0812">Transmembrane</keyword>
<evidence type="ECO:0000256" key="1">
    <source>
        <dbReference type="SAM" id="Phobius"/>
    </source>
</evidence>
<gene>
    <name evidence="2" type="ORF">DILT_LOCUS500</name>
</gene>
<feature type="transmembrane region" description="Helical" evidence="1">
    <location>
        <begin position="21"/>
        <end position="54"/>
    </location>
</feature>
<dbReference type="AlphaFoldDB" id="A0A3P6QNP7"/>
<reference evidence="2 3" key="1">
    <citation type="submission" date="2018-11" db="EMBL/GenBank/DDBJ databases">
        <authorList>
            <consortium name="Pathogen Informatics"/>
        </authorList>
    </citation>
    <scope>NUCLEOTIDE SEQUENCE [LARGE SCALE GENOMIC DNA]</scope>
</reference>
<evidence type="ECO:0000313" key="3">
    <source>
        <dbReference type="Proteomes" id="UP000281553"/>
    </source>
</evidence>
<dbReference type="EMBL" id="UYRU01002126">
    <property type="protein sequence ID" value="VDK33471.1"/>
    <property type="molecule type" value="Genomic_DNA"/>
</dbReference>
<keyword evidence="1" id="KW-0472">Membrane</keyword>
<protein>
    <submittedName>
        <fullName evidence="2">Uncharacterized protein</fullName>
    </submittedName>
</protein>
<keyword evidence="1" id="KW-1133">Transmembrane helix</keyword>
<sequence>MRKSDELDLLRRRKDLEVAEARILVFFDLLFFSYLHIIIVIIIAITTLTIIVIMMIGGSSVEKDALNAQKKVVLAAQDEASRKSELFSEMEASLWVTFSTIADYKSLKLKATAAANEVNLLQGRLAQAFEEIERLKEGKH</sequence>